<dbReference type="NCBIfam" id="NF001376">
    <property type="entry name" value="PRK00278.2-3"/>
    <property type="match status" value="1"/>
</dbReference>
<comment type="catalytic activity">
    <reaction evidence="1">
        <text>1-(2-carboxyphenylamino)-1-deoxy-D-ribulose 5-phosphate + H(+) = (1S,2R)-1-C-(indol-3-yl)glycerol 3-phosphate + CO2 + H2O</text>
        <dbReference type="Rhea" id="RHEA:23476"/>
        <dbReference type="ChEBI" id="CHEBI:15377"/>
        <dbReference type="ChEBI" id="CHEBI:15378"/>
        <dbReference type="ChEBI" id="CHEBI:16526"/>
        <dbReference type="ChEBI" id="CHEBI:58613"/>
        <dbReference type="ChEBI" id="CHEBI:58866"/>
        <dbReference type="EC" id="4.1.1.48"/>
    </reaction>
</comment>
<comment type="pathway">
    <text evidence="2">Amino-acid biosynthesis; L-tryptophan biosynthesis; L-tryptophan from chorismate: step 4/5.</text>
</comment>
<dbReference type="SUPFAM" id="SSF51366">
    <property type="entry name" value="Ribulose-phoshate binding barrel"/>
    <property type="match status" value="1"/>
</dbReference>
<dbReference type="Proteomes" id="UP000030364">
    <property type="component" value="Unassembled WGS sequence"/>
</dbReference>
<reference evidence="10 11" key="1">
    <citation type="journal article" date="2015" name="Genome Announc.">
        <title>Draft Genome Sequence of the Thermophile Thermus filiformis ATCC 43280, Producer of Carotenoid-(Di)glucoside-Branched Fatty Acid (Di)esters and Source of Hyperthermostable Enzymes of Biotechnological Interest.</title>
        <authorList>
            <person name="Mandelli F."/>
            <person name="Oliveira Ramires B."/>
            <person name="Couger M.B."/>
            <person name="Paixao D.A."/>
            <person name="Camilo C.M."/>
            <person name="Polikarpov I."/>
            <person name="Prade R."/>
            <person name="Riano-Pachon D.M."/>
            <person name="Squina F.M."/>
        </authorList>
    </citation>
    <scope>NUCLEOTIDE SEQUENCE [LARGE SCALE GENOMIC DNA]</scope>
    <source>
        <strain evidence="10 11">ATCC 43280</strain>
    </source>
</reference>
<evidence type="ECO:0000313" key="11">
    <source>
        <dbReference type="Proteomes" id="UP000030364"/>
    </source>
</evidence>
<organism evidence="10 11">
    <name type="scientific">Thermus filiformis</name>
    <dbReference type="NCBI Taxonomy" id="276"/>
    <lineage>
        <taxon>Bacteria</taxon>
        <taxon>Thermotogati</taxon>
        <taxon>Deinococcota</taxon>
        <taxon>Deinococci</taxon>
        <taxon>Thermales</taxon>
        <taxon>Thermaceae</taxon>
        <taxon>Thermus</taxon>
    </lineage>
</organism>
<dbReference type="InterPro" id="IPR045186">
    <property type="entry name" value="Indole-3-glycerol_P_synth"/>
</dbReference>
<comment type="caution">
    <text evidence="10">The sequence shown here is derived from an EMBL/GenBank/DDBJ whole genome shotgun (WGS) entry which is preliminary data.</text>
</comment>
<dbReference type="UniPathway" id="UPA00035">
    <property type="reaction ID" value="UER00043"/>
</dbReference>
<dbReference type="GO" id="GO:0004425">
    <property type="term" value="F:indole-3-glycerol-phosphate synthase activity"/>
    <property type="evidence" value="ECO:0007669"/>
    <property type="project" value="UniProtKB-EC"/>
</dbReference>
<dbReference type="AlphaFoldDB" id="A0A0A2WME7"/>
<dbReference type="PROSITE" id="PS00614">
    <property type="entry name" value="IGPS"/>
    <property type="match status" value="1"/>
</dbReference>
<dbReference type="Gene3D" id="3.20.20.70">
    <property type="entry name" value="Aldolase class I"/>
    <property type="match status" value="1"/>
</dbReference>
<dbReference type="GO" id="GO:0004640">
    <property type="term" value="F:phosphoribosylanthranilate isomerase activity"/>
    <property type="evidence" value="ECO:0007669"/>
    <property type="project" value="TreeGrafter"/>
</dbReference>
<dbReference type="InterPro" id="IPR013785">
    <property type="entry name" value="Aldolase_TIM"/>
</dbReference>
<dbReference type="Pfam" id="PF00218">
    <property type="entry name" value="IGPS"/>
    <property type="match status" value="1"/>
</dbReference>
<dbReference type="PANTHER" id="PTHR22854">
    <property type="entry name" value="TRYPTOPHAN BIOSYNTHESIS PROTEIN"/>
    <property type="match status" value="1"/>
</dbReference>
<evidence type="ECO:0000256" key="3">
    <source>
        <dbReference type="ARBA" id="ARBA00012362"/>
    </source>
</evidence>
<name>A0A0A2WME7_THEFI</name>
<evidence type="ECO:0000256" key="4">
    <source>
        <dbReference type="ARBA" id="ARBA00022605"/>
    </source>
</evidence>
<keyword evidence="6" id="KW-0822">Tryptophan biosynthesis</keyword>
<proteinExistence type="predicted"/>
<dbReference type="RefSeq" id="WP_038067298.1">
    <property type="nucleotide sequence ID" value="NZ_JPSL02000040.1"/>
</dbReference>
<dbReference type="STRING" id="276.THFILI_09920"/>
<evidence type="ECO:0000256" key="5">
    <source>
        <dbReference type="ARBA" id="ARBA00022793"/>
    </source>
</evidence>
<gene>
    <name evidence="10" type="ORF">THFILI_09920</name>
</gene>
<sequence>MVPDLSRVEGVLGQIARRRLEEVQPYSLPPFPNPPSFREALRGEGLSLIAEIKRKSPSQGEIAPLDARLAAWAYRRGGARAISVLTEPHAFGGRLEDLVAAREAGLPLLRKDFVVHPFMLEEARAYGASAVLLIVAVLGELTGAYLERAQVLGLDALVEVHTERELEVALEAGAGIIGVNNRDLHTLAVDLSTAPALGRRAREKGFSGLLVAESGYRTRAELEPLKGLFDAVLVGTSLSGSRDLEEAVRALC</sequence>
<evidence type="ECO:0000256" key="1">
    <source>
        <dbReference type="ARBA" id="ARBA00001633"/>
    </source>
</evidence>
<dbReference type="InterPro" id="IPR011060">
    <property type="entry name" value="RibuloseP-bd_barrel"/>
</dbReference>
<dbReference type="OrthoDB" id="9804217at2"/>
<evidence type="ECO:0000256" key="8">
    <source>
        <dbReference type="ARBA" id="ARBA00023239"/>
    </source>
</evidence>
<dbReference type="PANTHER" id="PTHR22854:SF2">
    <property type="entry name" value="INDOLE-3-GLYCEROL-PHOSPHATE SYNTHASE"/>
    <property type="match status" value="1"/>
</dbReference>
<keyword evidence="8" id="KW-0456">Lyase</keyword>
<keyword evidence="4" id="KW-0028">Amino-acid biosynthesis</keyword>
<evidence type="ECO:0000256" key="7">
    <source>
        <dbReference type="ARBA" id="ARBA00023141"/>
    </source>
</evidence>
<dbReference type="EMBL" id="JPSL02000040">
    <property type="protein sequence ID" value="KGQ20983.1"/>
    <property type="molecule type" value="Genomic_DNA"/>
</dbReference>
<dbReference type="InterPro" id="IPR013798">
    <property type="entry name" value="Indole-3-glycerol_P_synth_dom"/>
</dbReference>
<keyword evidence="7" id="KW-0057">Aromatic amino acid biosynthesis</keyword>
<dbReference type="CDD" id="cd00331">
    <property type="entry name" value="IGPS"/>
    <property type="match status" value="1"/>
</dbReference>
<evidence type="ECO:0000256" key="6">
    <source>
        <dbReference type="ARBA" id="ARBA00022822"/>
    </source>
</evidence>
<accession>A0A0A2WME7</accession>
<evidence type="ECO:0000256" key="2">
    <source>
        <dbReference type="ARBA" id="ARBA00004696"/>
    </source>
</evidence>
<keyword evidence="11" id="KW-1185">Reference proteome</keyword>
<evidence type="ECO:0000313" key="10">
    <source>
        <dbReference type="EMBL" id="KGQ20983.1"/>
    </source>
</evidence>
<dbReference type="PATRIC" id="fig|276.5.peg.2217"/>
<protein>
    <recommendedName>
        <fullName evidence="3">indole-3-glycerol-phosphate synthase</fullName>
        <ecNumber evidence="3">4.1.1.48</ecNumber>
    </recommendedName>
</protein>
<feature type="domain" description="Indole-3-glycerol phosphate synthase" evidence="9">
    <location>
        <begin position="33"/>
        <end position="251"/>
    </location>
</feature>
<dbReference type="GO" id="GO:0000162">
    <property type="term" value="P:L-tryptophan biosynthetic process"/>
    <property type="evidence" value="ECO:0007669"/>
    <property type="project" value="UniProtKB-UniPathway"/>
</dbReference>
<dbReference type="InterPro" id="IPR001468">
    <property type="entry name" value="Indole-3-GlycerolPSynthase_CS"/>
</dbReference>
<keyword evidence="5" id="KW-0210">Decarboxylase</keyword>
<dbReference type="EC" id="4.1.1.48" evidence="3"/>
<evidence type="ECO:0000259" key="9">
    <source>
        <dbReference type="Pfam" id="PF00218"/>
    </source>
</evidence>